<organism evidence="2 3">
    <name type="scientific">Schistosoma mattheei</name>
    <dbReference type="NCBI Taxonomy" id="31246"/>
    <lineage>
        <taxon>Eukaryota</taxon>
        <taxon>Metazoa</taxon>
        <taxon>Spiralia</taxon>
        <taxon>Lophotrochozoa</taxon>
        <taxon>Platyhelminthes</taxon>
        <taxon>Trematoda</taxon>
        <taxon>Digenea</taxon>
        <taxon>Strigeidida</taxon>
        <taxon>Schistosomatoidea</taxon>
        <taxon>Schistosomatidae</taxon>
        <taxon>Schistosoma</taxon>
    </lineage>
</organism>
<dbReference type="AlphaFoldDB" id="A0A3P8D653"/>
<evidence type="ECO:0000313" key="3">
    <source>
        <dbReference type="Proteomes" id="UP000269396"/>
    </source>
</evidence>
<keyword evidence="1" id="KW-1133">Transmembrane helix</keyword>
<keyword evidence="3" id="KW-1185">Reference proteome</keyword>
<name>A0A3P8D653_9TREM</name>
<sequence length="54" mass="6053">MYCFNRGFKRMLIAGMIASVPGLLTGVLSMLACRASNSTFEELYAKYLNETQKI</sequence>
<evidence type="ECO:0000313" key="2">
    <source>
        <dbReference type="EMBL" id="VDP46847.1"/>
    </source>
</evidence>
<dbReference type="PROSITE" id="PS51257">
    <property type="entry name" value="PROKAR_LIPOPROTEIN"/>
    <property type="match status" value="1"/>
</dbReference>
<gene>
    <name evidence="2" type="ORF">SMTD_LOCUS8861</name>
</gene>
<accession>A0A3P8D653</accession>
<keyword evidence="1" id="KW-0472">Membrane</keyword>
<keyword evidence="1" id="KW-0812">Transmembrane</keyword>
<dbReference type="EMBL" id="UZAL01029234">
    <property type="protein sequence ID" value="VDP46847.1"/>
    <property type="molecule type" value="Genomic_DNA"/>
</dbReference>
<feature type="transmembrane region" description="Helical" evidence="1">
    <location>
        <begin position="12"/>
        <end position="32"/>
    </location>
</feature>
<evidence type="ECO:0000256" key="1">
    <source>
        <dbReference type="SAM" id="Phobius"/>
    </source>
</evidence>
<dbReference type="Proteomes" id="UP000269396">
    <property type="component" value="Unassembled WGS sequence"/>
</dbReference>
<reference evidence="2 3" key="1">
    <citation type="submission" date="2018-11" db="EMBL/GenBank/DDBJ databases">
        <authorList>
            <consortium name="Pathogen Informatics"/>
        </authorList>
    </citation>
    <scope>NUCLEOTIDE SEQUENCE [LARGE SCALE GENOMIC DNA]</scope>
    <source>
        <strain>Denwood</strain>
        <strain evidence="3">Zambia</strain>
    </source>
</reference>
<proteinExistence type="predicted"/>
<protein>
    <submittedName>
        <fullName evidence="2">Uncharacterized protein</fullName>
    </submittedName>
</protein>